<protein>
    <submittedName>
        <fullName evidence="3">Uncharacterized protein</fullName>
    </submittedName>
</protein>
<dbReference type="AlphaFoldDB" id="A0A9N8HFY0"/>
<evidence type="ECO:0000256" key="1">
    <source>
        <dbReference type="SAM" id="MobiDB-lite"/>
    </source>
</evidence>
<dbReference type="Proteomes" id="UP001153069">
    <property type="component" value="Unassembled WGS sequence"/>
</dbReference>
<organism evidence="3 4">
    <name type="scientific">Seminavis robusta</name>
    <dbReference type="NCBI Taxonomy" id="568900"/>
    <lineage>
        <taxon>Eukaryota</taxon>
        <taxon>Sar</taxon>
        <taxon>Stramenopiles</taxon>
        <taxon>Ochrophyta</taxon>
        <taxon>Bacillariophyta</taxon>
        <taxon>Bacillariophyceae</taxon>
        <taxon>Bacillariophycidae</taxon>
        <taxon>Naviculales</taxon>
        <taxon>Naviculaceae</taxon>
        <taxon>Seminavis</taxon>
    </lineage>
</organism>
<accession>A0A9N8HFY0</accession>
<evidence type="ECO:0000313" key="4">
    <source>
        <dbReference type="Proteomes" id="UP001153069"/>
    </source>
</evidence>
<feature type="compositionally biased region" description="Polar residues" evidence="1">
    <location>
        <begin position="332"/>
        <end position="346"/>
    </location>
</feature>
<evidence type="ECO:0000313" key="3">
    <source>
        <dbReference type="EMBL" id="CAB9509008.1"/>
    </source>
</evidence>
<evidence type="ECO:0000256" key="2">
    <source>
        <dbReference type="SAM" id="Phobius"/>
    </source>
</evidence>
<feature type="region of interest" description="Disordered" evidence="1">
    <location>
        <begin position="446"/>
        <end position="467"/>
    </location>
</feature>
<keyword evidence="2" id="KW-0472">Membrane</keyword>
<feature type="compositionally biased region" description="Polar residues" evidence="1">
    <location>
        <begin position="284"/>
        <end position="295"/>
    </location>
</feature>
<feature type="transmembrane region" description="Helical" evidence="2">
    <location>
        <begin position="7"/>
        <end position="28"/>
    </location>
</feature>
<feature type="region of interest" description="Disordered" evidence="1">
    <location>
        <begin position="585"/>
        <end position="609"/>
    </location>
</feature>
<gene>
    <name evidence="3" type="ORF">SEMRO_371_G128530.1</name>
</gene>
<feature type="compositionally biased region" description="Basic and acidic residues" evidence="1">
    <location>
        <begin position="310"/>
        <end position="331"/>
    </location>
</feature>
<dbReference type="EMBL" id="CAICTM010000370">
    <property type="protein sequence ID" value="CAB9509008.1"/>
    <property type="molecule type" value="Genomic_DNA"/>
</dbReference>
<sequence>MSGAATFLDVVTILSGVLMLCVAFIILYNKMPEIAEEWRILVGQENGVVCCRDQRQREIVAKAMYDIEKGKTCKDNLKPPRPQSTPTKAATARIQQVPTFESPESQDSSIELALRDVHDDDDDDELYKDDYVAKFMKQRKLARAASSPSQKSVADSCSVYLEGSVQSATSTMEPMSYAPMFSPGSKVDKMTMPVDDDDDLSTSMSYSLDTIDNKESFSSYAKPTNYSHIASRIDDDTTTCPGTQINPFSFLSKHNITLATNVSEDHIHAVESNLNESYEESLLQGRTQPKTTHTPIQEEEEEAVVPLATKHSDASKYTRHSEMSKRSENNSKHSAILSSGNSKRSVLSSGISPVVARCLEVTNHSEEEPPTILASSHSTGLRTVDSSNVASRDSFSPLARRNVTFSSTLLDESSSEDAELSRKQSRTDLDLRKPKITIITNKSLLSLDDDDDDSDETPSIEKGITPYTVSTSGMWSSSASMSAQSSDLDGHDASFSTYADSLPSDEAAADRRESPLQDVHCCKSASCQTCRFPAQNSPTFLSTSIPSTGEHYTLERKLPARWWDSQLASYGHLKSYVSKILLSSDTTDEPGSSSVVLNGSVEDHPFDES</sequence>
<keyword evidence="2" id="KW-1133">Transmembrane helix</keyword>
<feature type="region of interest" description="Disordered" evidence="1">
    <location>
        <begin position="362"/>
        <end position="393"/>
    </location>
</feature>
<keyword evidence="4" id="KW-1185">Reference proteome</keyword>
<proteinExistence type="predicted"/>
<comment type="caution">
    <text evidence="3">The sequence shown here is derived from an EMBL/GenBank/DDBJ whole genome shotgun (WGS) entry which is preliminary data.</text>
</comment>
<feature type="compositionally biased region" description="Polar residues" evidence="1">
    <location>
        <begin position="585"/>
        <end position="597"/>
    </location>
</feature>
<keyword evidence="2" id="KW-0812">Transmembrane</keyword>
<feature type="compositionally biased region" description="Acidic residues" evidence="1">
    <location>
        <begin position="447"/>
        <end position="458"/>
    </location>
</feature>
<reference evidence="3" key="1">
    <citation type="submission" date="2020-06" db="EMBL/GenBank/DDBJ databases">
        <authorList>
            <consortium name="Plant Systems Biology data submission"/>
        </authorList>
    </citation>
    <scope>NUCLEOTIDE SEQUENCE</scope>
    <source>
        <strain evidence="3">D6</strain>
    </source>
</reference>
<name>A0A9N8HFY0_9STRA</name>
<feature type="compositionally biased region" description="Polar residues" evidence="1">
    <location>
        <begin position="373"/>
        <end position="393"/>
    </location>
</feature>
<feature type="region of interest" description="Disordered" evidence="1">
    <location>
        <begin position="278"/>
        <end position="346"/>
    </location>
</feature>